<dbReference type="AlphaFoldDB" id="A0A1K2AKL8"/>
<proteinExistence type="predicted"/>
<dbReference type="Proteomes" id="UP000181909">
    <property type="component" value="Unassembled WGS sequence"/>
</dbReference>
<sequence>MTTTTESPCWFKSSYSNNGGDCIEVAANLAAPLGVVPVRVSKNPGSPVLSASPTSFASFVAGIKAGEFGTVRPLRQPRHIRPEGQRLRTARLDFT</sequence>
<gene>
    <name evidence="2" type="ORF">SAMN02787144_1007101</name>
</gene>
<accession>A0A1K2AKL8</accession>
<evidence type="ECO:0000313" key="3">
    <source>
        <dbReference type="Proteomes" id="UP000181909"/>
    </source>
</evidence>
<evidence type="ECO:0000259" key="1">
    <source>
        <dbReference type="Pfam" id="PF04149"/>
    </source>
</evidence>
<dbReference type="Pfam" id="PF04149">
    <property type="entry name" value="DUF397"/>
    <property type="match status" value="1"/>
</dbReference>
<dbReference type="InterPro" id="IPR007278">
    <property type="entry name" value="DUF397"/>
</dbReference>
<reference evidence="2 3" key="1">
    <citation type="submission" date="2016-11" db="EMBL/GenBank/DDBJ databases">
        <authorList>
            <person name="Jaros S."/>
            <person name="Januszkiewicz K."/>
            <person name="Wedrychowicz H."/>
        </authorList>
    </citation>
    <scope>NUCLEOTIDE SEQUENCE [LARGE SCALE GENOMIC DNA]</scope>
    <source>
        <strain evidence="2 3">OK807</strain>
    </source>
</reference>
<feature type="domain" description="DUF397" evidence="1">
    <location>
        <begin position="10"/>
        <end position="64"/>
    </location>
</feature>
<dbReference type="OrthoDB" id="4570646at2"/>
<dbReference type="STRING" id="1893.SAMN02787144_1007101"/>
<evidence type="ECO:0000313" key="2">
    <source>
        <dbReference type="EMBL" id="SFX86683.1"/>
    </source>
</evidence>
<organism evidence="2 3">
    <name type="scientific">Streptomyces atratus</name>
    <dbReference type="NCBI Taxonomy" id="1893"/>
    <lineage>
        <taxon>Bacteria</taxon>
        <taxon>Bacillati</taxon>
        <taxon>Actinomycetota</taxon>
        <taxon>Actinomycetes</taxon>
        <taxon>Kitasatosporales</taxon>
        <taxon>Streptomycetaceae</taxon>
        <taxon>Streptomyces</taxon>
    </lineage>
</organism>
<protein>
    <recommendedName>
        <fullName evidence="1">DUF397 domain-containing protein</fullName>
    </recommendedName>
</protein>
<name>A0A1K2AKL8_STRAR</name>
<dbReference type="EMBL" id="FPJO01000007">
    <property type="protein sequence ID" value="SFX86683.1"/>
    <property type="molecule type" value="Genomic_DNA"/>
</dbReference>